<sequence length="560" mass="59824">MVRPQAISKKMDLYTRALVAFTLILAASSRVAVADSNVLVFGDSLSDQGNLYAATLKTIPGEDYYEGRFSNGEIWVDVLNNNSYTVANYAIGGATACGVFQGAQNQRTDLQAQLGLFSQGRPAPKDSATSSSALFHPQDTNAVFIMIGGNDFLNAMEAAFNESLVPLDQEQLDAATIMAKDFLLQVRDKANKCILDQVKVLLQVVDPKKTAVYVANVPALEDAPATLKDKRNYTDEAVNALTDAIDDHSRALKAALESEEYQALVAEGGSLQFVDLHQMTKDIMATLQESNAVSNVEDACRPCASTAADCTLCESPSSHYYYDLVHPTESVHKLIGEKAVELIEANPRGGRWLSSAPAKDNNGNTVDFDTTLKLTDTISGLKNLINSNQAFTIFMPSSQALTKLADDVFPGSLPAGADVGKFFTDNPDLAFKVMSSYIVMKEGNYDNEPDLPKGGPYTTRDPSTRLTLTENGISLQDVSASRRLLASNEAGVIAGSTKTFAATGQTYTFMDSAPVTPSQATALAEAATKHFVDNSARAASPASMLLSLGVFAGVVAGLLI</sequence>
<name>A0A7S3R0A0_DUNTE</name>
<organism evidence="4">
    <name type="scientific">Dunaliella tertiolecta</name>
    <name type="common">Green alga</name>
    <dbReference type="NCBI Taxonomy" id="3047"/>
    <lineage>
        <taxon>Eukaryota</taxon>
        <taxon>Viridiplantae</taxon>
        <taxon>Chlorophyta</taxon>
        <taxon>core chlorophytes</taxon>
        <taxon>Chlorophyceae</taxon>
        <taxon>CS clade</taxon>
        <taxon>Chlamydomonadales</taxon>
        <taxon>Dunaliellaceae</taxon>
        <taxon>Dunaliella</taxon>
    </lineage>
</organism>
<proteinExistence type="inferred from homology"/>
<dbReference type="InterPro" id="IPR001087">
    <property type="entry name" value="GDSL"/>
</dbReference>
<evidence type="ECO:0000313" key="4">
    <source>
        <dbReference type="EMBL" id="CAE0498238.1"/>
    </source>
</evidence>
<dbReference type="InterPro" id="IPR051058">
    <property type="entry name" value="GDSL_Est/Lipase"/>
</dbReference>
<dbReference type="Gene3D" id="2.30.180.10">
    <property type="entry name" value="FAS1 domain"/>
    <property type="match status" value="1"/>
</dbReference>
<dbReference type="PANTHER" id="PTHR45648">
    <property type="entry name" value="GDSL LIPASE/ACYLHYDROLASE FAMILY PROTEIN (AFU_ORTHOLOGUE AFUA_4G14700)"/>
    <property type="match status" value="1"/>
</dbReference>
<dbReference type="InterPro" id="IPR036514">
    <property type="entry name" value="SGNH_hydro_sf"/>
</dbReference>
<reference evidence="4" key="1">
    <citation type="submission" date="2021-01" db="EMBL/GenBank/DDBJ databases">
        <authorList>
            <person name="Corre E."/>
            <person name="Pelletier E."/>
            <person name="Niang G."/>
            <person name="Scheremetjew M."/>
            <person name="Finn R."/>
            <person name="Kale V."/>
            <person name="Holt S."/>
            <person name="Cochrane G."/>
            <person name="Meng A."/>
            <person name="Brown T."/>
            <person name="Cohen L."/>
        </authorList>
    </citation>
    <scope>NUCLEOTIDE SEQUENCE</scope>
    <source>
        <strain evidence="4">CCMP1320</strain>
    </source>
</reference>
<evidence type="ECO:0000256" key="2">
    <source>
        <dbReference type="ARBA" id="ARBA00022801"/>
    </source>
</evidence>
<dbReference type="Gene3D" id="3.40.50.1110">
    <property type="entry name" value="SGNH hydrolase"/>
    <property type="match status" value="1"/>
</dbReference>
<comment type="similarity">
    <text evidence="1">Belongs to the 'GDSL' lipolytic enzyme family.</text>
</comment>
<feature type="chain" id="PRO_5031001763" description="FAS1 domain-containing protein" evidence="3">
    <location>
        <begin position="35"/>
        <end position="560"/>
    </location>
</feature>
<dbReference type="AlphaFoldDB" id="A0A7S3R0A0"/>
<dbReference type="GO" id="GO:0016788">
    <property type="term" value="F:hydrolase activity, acting on ester bonds"/>
    <property type="evidence" value="ECO:0007669"/>
    <property type="project" value="InterPro"/>
</dbReference>
<keyword evidence="2" id="KW-0378">Hydrolase</keyword>
<dbReference type="PANTHER" id="PTHR45648:SF22">
    <property type="entry name" value="GDSL LIPASE_ACYLHYDROLASE FAMILY PROTEIN (AFU_ORTHOLOGUE AFUA_4G14700)"/>
    <property type="match status" value="1"/>
</dbReference>
<dbReference type="CDD" id="cd01846">
    <property type="entry name" value="fatty_acyltransferase_like"/>
    <property type="match status" value="1"/>
</dbReference>
<dbReference type="InterPro" id="IPR036378">
    <property type="entry name" value="FAS1_dom_sf"/>
</dbReference>
<accession>A0A7S3R0A0</accession>
<dbReference type="SUPFAM" id="SSF52266">
    <property type="entry name" value="SGNH hydrolase"/>
    <property type="match status" value="1"/>
</dbReference>
<keyword evidence="3" id="KW-0732">Signal</keyword>
<gene>
    <name evidence="4" type="ORF">DTER00134_LOCUS13311</name>
</gene>
<evidence type="ECO:0000256" key="3">
    <source>
        <dbReference type="SAM" id="SignalP"/>
    </source>
</evidence>
<evidence type="ECO:0000256" key="1">
    <source>
        <dbReference type="ARBA" id="ARBA00008668"/>
    </source>
</evidence>
<feature type="signal peptide" evidence="3">
    <location>
        <begin position="1"/>
        <end position="34"/>
    </location>
</feature>
<dbReference type="Pfam" id="PF00657">
    <property type="entry name" value="Lipase_GDSL"/>
    <property type="match status" value="1"/>
</dbReference>
<dbReference type="EMBL" id="HBIP01022282">
    <property type="protein sequence ID" value="CAE0498238.1"/>
    <property type="molecule type" value="Transcribed_RNA"/>
</dbReference>
<protein>
    <recommendedName>
        <fullName evidence="5">FAS1 domain-containing protein</fullName>
    </recommendedName>
</protein>
<evidence type="ECO:0008006" key="5">
    <source>
        <dbReference type="Google" id="ProtNLM"/>
    </source>
</evidence>